<dbReference type="Proteomes" id="UP000693738">
    <property type="component" value="Unassembled WGS sequence"/>
</dbReference>
<feature type="compositionally biased region" description="Gly residues" evidence="1">
    <location>
        <begin position="228"/>
        <end position="246"/>
    </location>
</feature>
<evidence type="ECO:0000256" key="1">
    <source>
        <dbReference type="SAM" id="MobiDB-lite"/>
    </source>
</evidence>
<keyword evidence="2" id="KW-1133">Transmembrane helix</keyword>
<feature type="transmembrane region" description="Helical" evidence="2">
    <location>
        <begin position="192"/>
        <end position="212"/>
    </location>
</feature>
<feature type="compositionally biased region" description="Pro residues" evidence="1">
    <location>
        <begin position="142"/>
        <end position="153"/>
    </location>
</feature>
<feature type="region of interest" description="Disordered" evidence="1">
    <location>
        <begin position="220"/>
        <end position="246"/>
    </location>
</feature>
<evidence type="ECO:0000313" key="3">
    <source>
        <dbReference type="EMBL" id="CAG7562709.1"/>
    </source>
</evidence>
<reference evidence="3" key="1">
    <citation type="submission" date="2021-05" db="EMBL/GenBank/DDBJ databases">
        <authorList>
            <person name="Khan N."/>
        </authorList>
    </citation>
    <scope>NUCLEOTIDE SEQUENCE</scope>
</reference>
<name>A0A8J2JBV8_FUSEQ</name>
<feature type="compositionally biased region" description="Basic and acidic residues" evidence="1">
    <location>
        <begin position="22"/>
        <end position="38"/>
    </location>
</feature>
<feature type="region of interest" description="Disordered" evidence="1">
    <location>
        <begin position="64"/>
        <end position="157"/>
    </location>
</feature>
<sequence>MAPLPAGRDKIPAYDTLFTRDTVPENKPEFDSQYEKTYNEGPELHSAYKRGLIQRSHESFPSWAYNQLRGPYDNRPPPPGQPPDYREHHRPSPLYTPDYSPAQQPPSPYNPGYPEQPAYGRDYLPPRPAPHYNPGYGHDYPPRPAPPYEPGYPPAQQMPAIHDPQVDQTPGHVPPKPAAPSLAEKADGVHNMVYIGGVVGAVILIAGVILIFKKWVEKRKEKKEAEGGGDGDAAAGDGGGGGGGDK</sequence>
<feature type="region of interest" description="Disordered" evidence="1">
    <location>
        <begin position="1"/>
        <end position="42"/>
    </location>
</feature>
<gene>
    <name evidence="3" type="ORF">FEQUK3_LOCUS8457</name>
</gene>
<dbReference type="EMBL" id="CAJSTJ010000151">
    <property type="protein sequence ID" value="CAG7562709.1"/>
    <property type="molecule type" value="Genomic_DNA"/>
</dbReference>
<protein>
    <submittedName>
        <fullName evidence="3">Uncharacterized protein</fullName>
    </submittedName>
</protein>
<accession>A0A8J2JBV8</accession>
<proteinExistence type="predicted"/>
<evidence type="ECO:0000313" key="4">
    <source>
        <dbReference type="Proteomes" id="UP000693738"/>
    </source>
</evidence>
<comment type="caution">
    <text evidence="3">The sequence shown here is derived from an EMBL/GenBank/DDBJ whole genome shotgun (WGS) entry which is preliminary data.</text>
</comment>
<keyword evidence="2" id="KW-0472">Membrane</keyword>
<keyword evidence="2" id="KW-0812">Transmembrane</keyword>
<evidence type="ECO:0000256" key="2">
    <source>
        <dbReference type="SAM" id="Phobius"/>
    </source>
</evidence>
<organism evidence="3 4">
    <name type="scientific">Fusarium equiseti</name>
    <name type="common">Fusarium scirpi</name>
    <dbReference type="NCBI Taxonomy" id="61235"/>
    <lineage>
        <taxon>Eukaryota</taxon>
        <taxon>Fungi</taxon>
        <taxon>Dikarya</taxon>
        <taxon>Ascomycota</taxon>
        <taxon>Pezizomycotina</taxon>
        <taxon>Sordariomycetes</taxon>
        <taxon>Hypocreomycetidae</taxon>
        <taxon>Hypocreales</taxon>
        <taxon>Nectriaceae</taxon>
        <taxon>Fusarium</taxon>
        <taxon>Fusarium incarnatum-equiseti species complex</taxon>
    </lineage>
</organism>
<dbReference type="AlphaFoldDB" id="A0A8J2JBV8"/>